<name>A0A6J5P5B6_9CAUD</name>
<accession>A0A6J5P5B6</accession>
<evidence type="ECO:0000313" key="1">
    <source>
        <dbReference type="EMBL" id="CAB4162724.1"/>
    </source>
</evidence>
<reference evidence="1" key="1">
    <citation type="submission" date="2020-04" db="EMBL/GenBank/DDBJ databases">
        <authorList>
            <person name="Chiriac C."/>
            <person name="Salcher M."/>
            <person name="Ghai R."/>
            <person name="Kavagutti S V."/>
        </authorList>
    </citation>
    <scope>NUCLEOTIDE SEQUENCE</scope>
</reference>
<proteinExistence type="predicted"/>
<protein>
    <submittedName>
        <fullName evidence="1">Uncharacterized protein</fullName>
    </submittedName>
</protein>
<dbReference type="EMBL" id="LR796736">
    <property type="protein sequence ID" value="CAB4162724.1"/>
    <property type="molecule type" value="Genomic_DNA"/>
</dbReference>
<gene>
    <name evidence="1" type="ORF">UFOVP785_97</name>
</gene>
<sequence>MTKTIDFHALESMSAWDVAETFGCHYSGDSNAIEHGGYFYDASDWEEYGYASCVEFWLDPDAKEDTLRILVGTINKPNDMSGPFSCCDTPESEQDNIHAQIDAVRSYCGIEPDDYQEFNRVCKLATWKEWRIWKSVCPLLFNLAR</sequence>
<organism evidence="1">
    <name type="scientific">uncultured Caudovirales phage</name>
    <dbReference type="NCBI Taxonomy" id="2100421"/>
    <lineage>
        <taxon>Viruses</taxon>
        <taxon>Duplodnaviria</taxon>
        <taxon>Heunggongvirae</taxon>
        <taxon>Uroviricota</taxon>
        <taxon>Caudoviricetes</taxon>
        <taxon>Peduoviridae</taxon>
        <taxon>Maltschvirus</taxon>
        <taxon>Maltschvirus maltsch</taxon>
    </lineage>
</organism>